<organism evidence="2 3">
    <name type="scientific">Sclerotinia nivalis</name>
    <dbReference type="NCBI Taxonomy" id="352851"/>
    <lineage>
        <taxon>Eukaryota</taxon>
        <taxon>Fungi</taxon>
        <taxon>Dikarya</taxon>
        <taxon>Ascomycota</taxon>
        <taxon>Pezizomycotina</taxon>
        <taxon>Leotiomycetes</taxon>
        <taxon>Helotiales</taxon>
        <taxon>Sclerotiniaceae</taxon>
        <taxon>Sclerotinia</taxon>
    </lineage>
</organism>
<dbReference type="EMBL" id="JAPEIS010000007">
    <property type="protein sequence ID" value="KAJ8064678.1"/>
    <property type="molecule type" value="Genomic_DNA"/>
</dbReference>
<accession>A0A9X0APE8</accession>
<protein>
    <submittedName>
        <fullName evidence="2">Uncharacterized protein</fullName>
    </submittedName>
</protein>
<dbReference type="Proteomes" id="UP001152300">
    <property type="component" value="Unassembled WGS sequence"/>
</dbReference>
<feature type="compositionally biased region" description="Basic residues" evidence="1">
    <location>
        <begin position="57"/>
        <end position="66"/>
    </location>
</feature>
<evidence type="ECO:0000256" key="1">
    <source>
        <dbReference type="SAM" id="MobiDB-lite"/>
    </source>
</evidence>
<proteinExistence type="predicted"/>
<name>A0A9X0APE8_9HELO</name>
<dbReference type="AlphaFoldDB" id="A0A9X0APE8"/>
<gene>
    <name evidence="2" type="ORF">OCU04_006999</name>
</gene>
<reference evidence="2" key="1">
    <citation type="submission" date="2022-11" db="EMBL/GenBank/DDBJ databases">
        <title>Genome Resource of Sclerotinia nivalis Strain SnTB1, a Plant Pathogen Isolated from American Ginseng.</title>
        <authorList>
            <person name="Fan S."/>
        </authorList>
    </citation>
    <scope>NUCLEOTIDE SEQUENCE</scope>
    <source>
        <strain evidence="2">SnTB1</strain>
    </source>
</reference>
<feature type="region of interest" description="Disordered" evidence="1">
    <location>
        <begin position="1"/>
        <end position="68"/>
    </location>
</feature>
<evidence type="ECO:0000313" key="2">
    <source>
        <dbReference type="EMBL" id="KAJ8064678.1"/>
    </source>
</evidence>
<keyword evidence="3" id="KW-1185">Reference proteome</keyword>
<comment type="caution">
    <text evidence="2">The sequence shown here is derived from an EMBL/GenBank/DDBJ whole genome shotgun (WGS) entry which is preliminary data.</text>
</comment>
<sequence length="123" mass="13879">MSRGHEGDRVPQPPYRPADIRSRRTENPLQSSNAHFRDVDPERPSNPRARHSDTHHARSPGSKRRGSPILAVDGFNLDNLFLMEADCHASGVASPEITTMAALEIPDRRMDKCEWGDVWRILS</sequence>
<evidence type="ECO:0000313" key="3">
    <source>
        <dbReference type="Proteomes" id="UP001152300"/>
    </source>
</evidence>
<feature type="compositionally biased region" description="Basic and acidic residues" evidence="1">
    <location>
        <begin position="35"/>
        <end position="56"/>
    </location>
</feature>